<comment type="caution">
    <text evidence="2">The sequence shown here is derived from an EMBL/GenBank/DDBJ whole genome shotgun (WGS) entry which is preliminary data.</text>
</comment>
<dbReference type="AlphaFoldDB" id="A0A6L3VR84"/>
<protein>
    <submittedName>
        <fullName evidence="2">Alpha/beta fold hydrolase</fullName>
    </submittedName>
</protein>
<evidence type="ECO:0000313" key="3">
    <source>
        <dbReference type="Proteomes" id="UP000483004"/>
    </source>
</evidence>
<feature type="chain" id="PRO_5026826541" evidence="1">
    <location>
        <begin position="30"/>
        <end position="293"/>
    </location>
</feature>
<organism evidence="2 3">
    <name type="scientific">Actinomadura montaniterrae</name>
    <dbReference type="NCBI Taxonomy" id="1803903"/>
    <lineage>
        <taxon>Bacteria</taxon>
        <taxon>Bacillati</taxon>
        <taxon>Actinomycetota</taxon>
        <taxon>Actinomycetes</taxon>
        <taxon>Streptosporangiales</taxon>
        <taxon>Thermomonosporaceae</taxon>
        <taxon>Actinomadura</taxon>
    </lineage>
</organism>
<name>A0A6L3VR84_9ACTN</name>
<dbReference type="Proteomes" id="UP000483004">
    <property type="component" value="Unassembled WGS sequence"/>
</dbReference>
<sequence length="293" mass="29907">MEATMGFSSFRRALGICLAALVAVPVLQAAPASAASSSGFNDYDCRPSAAHPNPVVLLHGLGGNGPGNFLTLGPALAAAGYCVYAETYGEALPPIPVGGFQPIDASAREVSALIDKVLTRTGASKVDLIGHSEGGFLSLYIPKFVPGKAARIDRVVAIAPPTHGTSFAGLVAIARGLGIMDQVNQVMATAGCKACTELTTDAPTVAKLDSGPITRPGVTYTVIASTSDVLVTPKGVSFVDEPGVTNTYVQDHCPNDPVGHIGLAYDTTVADLVTNAIDPAHPRPVTCGTGLPF</sequence>
<dbReference type="PANTHER" id="PTHR32015:SF1">
    <property type="entry name" value="LIPASE"/>
    <property type="match status" value="1"/>
</dbReference>
<dbReference type="Gene3D" id="3.40.50.1820">
    <property type="entry name" value="alpha/beta hydrolase"/>
    <property type="match status" value="1"/>
</dbReference>
<dbReference type="InterPro" id="IPR029058">
    <property type="entry name" value="AB_hydrolase_fold"/>
</dbReference>
<dbReference type="Pfam" id="PF01674">
    <property type="entry name" value="Lipase_2"/>
    <property type="match status" value="1"/>
</dbReference>
<evidence type="ECO:0000256" key="1">
    <source>
        <dbReference type="SAM" id="SignalP"/>
    </source>
</evidence>
<proteinExistence type="predicted"/>
<keyword evidence="1" id="KW-0732">Signal</keyword>
<dbReference type="GO" id="GO:0016298">
    <property type="term" value="F:lipase activity"/>
    <property type="evidence" value="ECO:0007669"/>
    <property type="project" value="TreeGrafter"/>
</dbReference>
<evidence type="ECO:0000313" key="2">
    <source>
        <dbReference type="EMBL" id="KAB2379275.1"/>
    </source>
</evidence>
<dbReference type="SUPFAM" id="SSF53474">
    <property type="entry name" value="alpha/beta-Hydrolases"/>
    <property type="match status" value="1"/>
</dbReference>
<dbReference type="GO" id="GO:0016042">
    <property type="term" value="P:lipid catabolic process"/>
    <property type="evidence" value="ECO:0007669"/>
    <property type="project" value="InterPro"/>
</dbReference>
<accession>A0A6L3VR84</accession>
<keyword evidence="3" id="KW-1185">Reference proteome</keyword>
<dbReference type="EMBL" id="WBMR01000059">
    <property type="protein sequence ID" value="KAB2379275.1"/>
    <property type="molecule type" value="Genomic_DNA"/>
</dbReference>
<reference evidence="2 3" key="1">
    <citation type="submission" date="2019-09" db="EMBL/GenBank/DDBJ databases">
        <title>Actinomadura physcomitrii sp. nov., a novel actinomycete isolated from moss [Physcomitrium sphaericum (Ludw) Fuernr].</title>
        <authorList>
            <person name="Liu C."/>
            <person name="Zhuang X."/>
        </authorList>
    </citation>
    <scope>NUCLEOTIDE SEQUENCE [LARGE SCALE GENOMIC DNA]</scope>
    <source>
        <strain evidence="2 3">CYP1-1B</strain>
    </source>
</reference>
<dbReference type="InterPro" id="IPR002918">
    <property type="entry name" value="Lipase_EstA/Esterase_EstB"/>
</dbReference>
<gene>
    <name evidence="2" type="ORF">F9B16_20900</name>
</gene>
<keyword evidence="2" id="KW-0378">Hydrolase</keyword>
<dbReference type="PANTHER" id="PTHR32015">
    <property type="entry name" value="FASTING INDUCED LIPASE"/>
    <property type="match status" value="1"/>
</dbReference>
<feature type="signal peptide" evidence="1">
    <location>
        <begin position="1"/>
        <end position="29"/>
    </location>
</feature>
<dbReference type="OrthoDB" id="8871309at2"/>